<feature type="compositionally biased region" description="Low complexity" evidence="1">
    <location>
        <begin position="165"/>
        <end position="204"/>
    </location>
</feature>
<feature type="compositionally biased region" description="Low complexity" evidence="1">
    <location>
        <begin position="364"/>
        <end position="384"/>
    </location>
</feature>
<name>A0ABW3XII8_9ACTN</name>
<comment type="caution">
    <text evidence="4">The sequence shown here is derived from an EMBL/GenBank/DDBJ whole genome shotgun (WGS) entry which is preliminary data.</text>
</comment>
<evidence type="ECO:0000256" key="2">
    <source>
        <dbReference type="SAM" id="Phobius"/>
    </source>
</evidence>
<evidence type="ECO:0000313" key="5">
    <source>
        <dbReference type="Proteomes" id="UP001597058"/>
    </source>
</evidence>
<feature type="transmembrane region" description="Helical" evidence="2">
    <location>
        <begin position="393"/>
        <end position="412"/>
    </location>
</feature>
<keyword evidence="2" id="KW-1133">Transmembrane helix</keyword>
<feature type="region of interest" description="Disordered" evidence="1">
    <location>
        <begin position="161"/>
        <end position="212"/>
    </location>
</feature>
<keyword evidence="3" id="KW-0732">Signal</keyword>
<dbReference type="EMBL" id="JBHTMM010000031">
    <property type="protein sequence ID" value="MFD1308883.1"/>
    <property type="molecule type" value="Genomic_DNA"/>
</dbReference>
<feature type="region of interest" description="Disordered" evidence="1">
    <location>
        <begin position="351"/>
        <end position="385"/>
    </location>
</feature>
<evidence type="ECO:0008006" key="6">
    <source>
        <dbReference type="Google" id="ProtNLM"/>
    </source>
</evidence>
<evidence type="ECO:0000256" key="3">
    <source>
        <dbReference type="SAM" id="SignalP"/>
    </source>
</evidence>
<feature type="chain" id="PRO_5045811591" description="LPXTG-motif cell wall anchor domain-containing protein" evidence="3">
    <location>
        <begin position="19"/>
        <end position="418"/>
    </location>
</feature>
<evidence type="ECO:0000313" key="4">
    <source>
        <dbReference type="EMBL" id="MFD1308883.1"/>
    </source>
</evidence>
<keyword evidence="5" id="KW-1185">Reference proteome</keyword>
<gene>
    <name evidence="4" type="ORF">ACFQ5X_23885</name>
</gene>
<proteinExistence type="predicted"/>
<organism evidence="4 5">
    <name type="scientific">Streptomyces kaempferi</name>
    <dbReference type="NCBI Taxonomy" id="333725"/>
    <lineage>
        <taxon>Bacteria</taxon>
        <taxon>Bacillati</taxon>
        <taxon>Actinomycetota</taxon>
        <taxon>Actinomycetes</taxon>
        <taxon>Kitasatosporales</taxon>
        <taxon>Streptomycetaceae</taxon>
        <taxon>Streptomyces</taxon>
    </lineage>
</organism>
<protein>
    <recommendedName>
        <fullName evidence="6">LPXTG-motif cell wall anchor domain-containing protein</fullName>
    </recommendedName>
</protein>
<dbReference type="Proteomes" id="UP001597058">
    <property type="component" value="Unassembled WGS sequence"/>
</dbReference>
<evidence type="ECO:0000256" key="1">
    <source>
        <dbReference type="SAM" id="MobiDB-lite"/>
    </source>
</evidence>
<reference evidence="5" key="1">
    <citation type="journal article" date="2019" name="Int. J. Syst. Evol. Microbiol.">
        <title>The Global Catalogue of Microorganisms (GCM) 10K type strain sequencing project: providing services to taxonomists for standard genome sequencing and annotation.</title>
        <authorList>
            <consortium name="The Broad Institute Genomics Platform"/>
            <consortium name="The Broad Institute Genome Sequencing Center for Infectious Disease"/>
            <person name="Wu L."/>
            <person name="Ma J."/>
        </authorList>
    </citation>
    <scope>NUCLEOTIDE SEQUENCE [LARGE SCALE GENOMIC DNA]</scope>
    <source>
        <strain evidence="5">CGMCC 4.7020</strain>
    </source>
</reference>
<dbReference type="RefSeq" id="WP_381233186.1">
    <property type="nucleotide sequence ID" value="NZ_JBHSKH010000010.1"/>
</dbReference>
<keyword evidence="2" id="KW-0472">Membrane</keyword>
<feature type="signal peptide" evidence="3">
    <location>
        <begin position="1"/>
        <end position="18"/>
    </location>
</feature>
<sequence>MFVGAGLLVGVAAGPAQAAGVSYATRCVPPAASGLDPVEGTTEVQITAPATASVGDEVEVVWKFTRAASKNPDLIDLPADSVQPSGTLKAAGAQTADLAMQGPRENPAIPKGGAMVLSDMKGTLKLTAPGTVTLTPDAYSINAFSTDTKCVPTETVKPAATIEVTGSSTSPSPTPTPTSTTTPSTTPSGTASTQPSGSASASPSDSGGQTDFTGKEVSVAYACKTPIGDKNATSPVQIDARKNGESFDLTVRFKKSVMDSPADIPANSVKPSMEVVLGGADKGTVHVEGPANAQPIKSGDPIEVPDLTGTYKPGASGESTLAPGVLTVTALGTTTTCTPATSQVSLTLDTTRQEGGASGGGGSSSTSGGTSSGSSTSGGLAETGSDSHGALRALGLVAGTVILLGGAVFTFLPRRHPH</sequence>
<accession>A0ABW3XII8</accession>
<keyword evidence="2" id="KW-0812">Transmembrane</keyword>